<evidence type="ECO:0000313" key="3">
    <source>
        <dbReference type="Proteomes" id="UP000555552"/>
    </source>
</evidence>
<dbReference type="EMBL" id="JABEMA010000093">
    <property type="protein sequence ID" value="NNH23046.1"/>
    <property type="molecule type" value="Genomic_DNA"/>
</dbReference>
<feature type="transmembrane region" description="Helical" evidence="1">
    <location>
        <begin position="93"/>
        <end position="115"/>
    </location>
</feature>
<evidence type="ECO:0000256" key="1">
    <source>
        <dbReference type="SAM" id="Phobius"/>
    </source>
</evidence>
<sequence length="117" mass="11123">MRAAPRSTSPWRAVGVRLAALLAAVTAVAAVLAALGVTSFASAWGVGAIVAGGLGGLTSTDQLTRGASVDIGTAGGGLAAGPDRRAERGGDGALTGFGAFLLVGLPVAVLGGVVLSL</sequence>
<comment type="caution">
    <text evidence="2">The sequence shown here is derived from an EMBL/GenBank/DDBJ whole genome shotgun (WGS) entry which is preliminary data.</text>
</comment>
<dbReference type="Proteomes" id="UP000555552">
    <property type="component" value="Unassembled WGS sequence"/>
</dbReference>
<keyword evidence="1" id="KW-0812">Transmembrane</keyword>
<reference evidence="2 3" key="1">
    <citation type="submission" date="2020-05" db="EMBL/GenBank/DDBJ databases">
        <title>MicrobeNet Type strains.</title>
        <authorList>
            <person name="Nicholson A.C."/>
        </authorList>
    </citation>
    <scope>NUCLEOTIDE SEQUENCE [LARGE SCALE GENOMIC DNA]</scope>
    <source>
        <strain evidence="2 3">JCM 14547</strain>
    </source>
</reference>
<name>A0A849BU56_9ACTN</name>
<keyword evidence="1" id="KW-1133">Transmembrane helix</keyword>
<dbReference type="AlphaFoldDB" id="A0A849BU56"/>
<keyword evidence="3" id="KW-1185">Reference proteome</keyword>
<gene>
    <name evidence="2" type="ORF">HLB09_08070</name>
</gene>
<organism evidence="2 3">
    <name type="scientific">Pseudokineococcus marinus</name>
    <dbReference type="NCBI Taxonomy" id="351215"/>
    <lineage>
        <taxon>Bacteria</taxon>
        <taxon>Bacillati</taxon>
        <taxon>Actinomycetota</taxon>
        <taxon>Actinomycetes</taxon>
        <taxon>Kineosporiales</taxon>
        <taxon>Kineosporiaceae</taxon>
        <taxon>Pseudokineococcus</taxon>
    </lineage>
</organism>
<accession>A0A849BU56</accession>
<proteinExistence type="predicted"/>
<keyword evidence="1" id="KW-0472">Membrane</keyword>
<evidence type="ECO:0000313" key="2">
    <source>
        <dbReference type="EMBL" id="NNH23046.1"/>
    </source>
</evidence>
<dbReference type="RefSeq" id="WP_171202876.1">
    <property type="nucleotide sequence ID" value="NZ_BAAANP010000001.1"/>
</dbReference>
<protein>
    <submittedName>
        <fullName evidence="2">Uncharacterized protein</fullName>
    </submittedName>
</protein>